<evidence type="ECO:0000313" key="1">
    <source>
        <dbReference type="EMBL" id="CEF89200.1"/>
    </source>
</evidence>
<reference evidence="2" key="1">
    <citation type="journal article" date="2015" name="PLoS ONE">
        <title>Investigation of a Large Collection of Pseudomonas aeruginosa Bacteriophages Collected from a Single Environmental Source in Abidjan, Cote d'Ivoire.</title>
        <authorList>
            <person name="Essoh C."/>
            <person name="Latino L."/>
            <person name="Midoux C."/>
            <person name="Blouin Y."/>
            <person name="Loukou G."/>
            <person name="Nguetta S.P."/>
            <person name="Lathro S."/>
            <person name="Cablanmian A."/>
            <person name="Kouassi A.K."/>
            <person name="Vergnaud G."/>
            <person name="Pourcel C."/>
        </authorList>
    </citation>
    <scope>NUCLEOTIDE SEQUENCE [LARGE SCALE GENOMIC DNA]</scope>
</reference>
<gene>
    <name evidence="1" type="primary">ORF95</name>
</gene>
<dbReference type="Proteomes" id="UP000030230">
    <property type="component" value="Segment"/>
</dbReference>
<proteinExistence type="predicted"/>
<protein>
    <submittedName>
        <fullName evidence="1">Uncharacterized protein</fullName>
    </submittedName>
</protein>
<keyword evidence="2" id="KW-1185">Reference proteome</keyword>
<dbReference type="EMBL" id="LN610573">
    <property type="protein sequence ID" value="CEF89200.1"/>
    <property type="molecule type" value="Genomic_DNA"/>
</dbReference>
<organism evidence="1 2">
    <name type="scientific">Pseudomonas phage vB_PaeM_PAO1_Ab03</name>
    <dbReference type="NCBI Taxonomy" id="1548901"/>
    <lineage>
        <taxon>Viruses</taxon>
        <taxon>Duplodnaviria</taxon>
        <taxon>Heunggongvirae</taxon>
        <taxon>Uroviricota</taxon>
        <taxon>Caudoviricetes</taxon>
        <taxon>Vandenendeviridae</taxon>
        <taxon>Nankokuvirus</taxon>
        <taxon>Nankokuvirus Ab03</taxon>
    </lineage>
</organism>
<dbReference type="GeneID" id="23679406"/>
<dbReference type="RefSeq" id="YP_009124491.1">
    <property type="nucleotide sequence ID" value="NC_026587.1"/>
</dbReference>
<dbReference type="OrthoDB" id="21202at10239"/>
<evidence type="ECO:0000313" key="2">
    <source>
        <dbReference type="Proteomes" id="UP000030230"/>
    </source>
</evidence>
<name>A0A0A1IVD9_9CAUD</name>
<accession>A0A0A1IVD9</accession>
<dbReference type="KEGG" id="vg:23679406"/>
<sequence length="88" mass="9723">MELDIRNPGPPFDTIRIADIHEDLANVCLVTCQEAPHGAVRLVYPDEGQGSFGMPGDTVHQELLVDGKEHALFLIMALEKSIELGWLK</sequence>